<evidence type="ECO:0000259" key="10">
    <source>
        <dbReference type="Pfam" id="PF04290"/>
    </source>
</evidence>
<evidence type="ECO:0000256" key="4">
    <source>
        <dbReference type="ARBA" id="ARBA00022519"/>
    </source>
</evidence>
<reference evidence="11 12" key="1">
    <citation type="submission" date="2023-04" db="EMBL/GenBank/DDBJ databases">
        <title>Marinoamorphus aggregata gen. nov., sp. Nov., isolate from tissue of brittle star Ophioplocus japonicus.</title>
        <authorList>
            <person name="Kawano K."/>
            <person name="Sawayama S."/>
            <person name="Nakagawa S."/>
        </authorList>
    </citation>
    <scope>NUCLEOTIDE SEQUENCE [LARGE SCALE GENOMIC DNA]</scope>
    <source>
        <strain evidence="11 12">NKW23</strain>
    </source>
</reference>
<evidence type="ECO:0000256" key="3">
    <source>
        <dbReference type="ARBA" id="ARBA00022475"/>
    </source>
</evidence>
<evidence type="ECO:0000313" key="12">
    <source>
        <dbReference type="Proteomes" id="UP001239909"/>
    </source>
</evidence>
<dbReference type="PANTHER" id="PTHR35011">
    <property type="entry name" value="2,3-DIKETO-L-GULONATE TRAP TRANSPORTER SMALL PERMEASE PROTEIN YIAM"/>
    <property type="match status" value="1"/>
</dbReference>
<keyword evidence="12" id="KW-1185">Reference proteome</keyword>
<evidence type="ECO:0000313" key="11">
    <source>
        <dbReference type="EMBL" id="GMG83468.1"/>
    </source>
</evidence>
<comment type="subcellular location">
    <subcellularLocation>
        <location evidence="1 9">Cell inner membrane</location>
        <topology evidence="1 9">Multi-pass membrane protein</topology>
    </subcellularLocation>
</comment>
<comment type="caution">
    <text evidence="11">The sequence shown here is derived from an EMBL/GenBank/DDBJ whole genome shotgun (WGS) entry which is preliminary data.</text>
</comment>
<evidence type="ECO:0000256" key="7">
    <source>
        <dbReference type="ARBA" id="ARBA00023136"/>
    </source>
</evidence>
<accession>A0ABQ6LQN7</accession>
<dbReference type="Proteomes" id="UP001239909">
    <property type="component" value="Unassembled WGS sequence"/>
</dbReference>
<evidence type="ECO:0000256" key="2">
    <source>
        <dbReference type="ARBA" id="ARBA00022448"/>
    </source>
</evidence>
<feature type="transmembrane region" description="Helical" evidence="9">
    <location>
        <begin position="20"/>
        <end position="38"/>
    </location>
</feature>
<comment type="function">
    <text evidence="9">Part of the tripartite ATP-independent periplasmic (TRAP) transport system.</text>
</comment>
<feature type="domain" description="Tripartite ATP-independent periplasmic transporters DctQ component" evidence="10">
    <location>
        <begin position="28"/>
        <end position="120"/>
    </location>
</feature>
<keyword evidence="5 9" id="KW-0812">Transmembrane</keyword>
<keyword evidence="6 9" id="KW-1133">Transmembrane helix</keyword>
<sequence>MASSRDPKTGNVIDTVEETLIAVILGLMTVITFANVIARYAFNSNILWALEVTVYLFAWLVLLGAGYCTKKTLHLGVDALVNIFSPPVQRLLGLVSVGVCIVFSFLLLKGCWDYWANFANLPATTGRWFPTGFEEMKSTNYRAWYEVNDTPMPAFLQFLADSMNEGERYEKMPRFIPYIILPISMLLLLLRFVQVAVRIWQGGHPLVIAGHEAEDLVEEAAAKQRAEEN</sequence>
<evidence type="ECO:0000256" key="8">
    <source>
        <dbReference type="ARBA" id="ARBA00038436"/>
    </source>
</evidence>
<keyword evidence="7 9" id="KW-0472">Membrane</keyword>
<comment type="subunit">
    <text evidence="9">The complex comprises the extracytoplasmic solute receptor protein and the two transmembrane proteins.</text>
</comment>
<feature type="transmembrane region" description="Helical" evidence="9">
    <location>
        <begin position="45"/>
        <end position="67"/>
    </location>
</feature>
<organism evidence="11 12">
    <name type="scientific">Paralimibaculum aggregatum</name>
    <dbReference type="NCBI Taxonomy" id="3036245"/>
    <lineage>
        <taxon>Bacteria</taxon>
        <taxon>Pseudomonadati</taxon>
        <taxon>Pseudomonadota</taxon>
        <taxon>Alphaproteobacteria</taxon>
        <taxon>Rhodobacterales</taxon>
        <taxon>Paracoccaceae</taxon>
        <taxon>Paralimibaculum</taxon>
    </lineage>
</organism>
<name>A0ABQ6LQN7_9RHOB</name>
<dbReference type="InterPro" id="IPR055348">
    <property type="entry name" value="DctQ"/>
</dbReference>
<dbReference type="RefSeq" id="WP_285672262.1">
    <property type="nucleotide sequence ID" value="NZ_BSYI01000019.1"/>
</dbReference>
<keyword evidence="4 9" id="KW-0997">Cell inner membrane</keyword>
<feature type="transmembrane region" description="Helical" evidence="9">
    <location>
        <begin position="175"/>
        <end position="197"/>
    </location>
</feature>
<dbReference type="Pfam" id="PF04290">
    <property type="entry name" value="DctQ"/>
    <property type="match status" value="1"/>
</dbReference>
<gene>
    <name evidence="11" type="ORF">LNKW23_26810</name>
</gene>
<comment type="similarity">
    <text evidence="8 9">Belongs to the TRAP transporter small permease family.</text>
</comment>
<protein>
    <recommendedName>
        <fullName evidence="9">TRAP transporter small permease protein</fullName>
    </recommendedName>
</protein>
<feature type="transmembrane region" description="Helical" evidence="9">
    <location>
        <begin position="87"/>
        <end position="108"/>
    </location>
</feature>
<keyword evidence="3" id="KW-1003">Cell membrane</keyword>
<dbReference type="EMBL" id="BSYI01000019">
    <property type="protein sequence ID" value="GMG83468.1"/>
    <property type="molecule type" value="Genomic_DNA"/>
</dbReference>
<dbReference type="InterPro" id="IPR007387">
    <property type="entry name" value="TRAP_DctQ"/>
</dbReference>
<dbReference type="PANTHER" id="PTHR35011:SF2">
    <property type="entry name" value="2,3-DIKETO-L-GULONATE TRAP TRANSPORTER SMALL PERMEASE PROTEIN YIAM"/>
    <property type="match status" value="1"/>
</dbReference>
<proteinExistence type="inferred from homology"/>
<evidence type="ECO:0000256" key="6">
    <source>
        <dbReference type="ARBA" id="ARBA00022989"/>
    </source>
</evidence>
<evidence type="ECO:0000256" key="5">
    <source>
        <dbReference type="ARBA" id="ARBA00022692"/>
    </source>
</evidence>
<evidence type="ECO:0000256" key="9">
    <source>
        <dbReference type="RuleBase" id="RU369079"/>
    </source>
</evidence>
<keyword evidence="2 9" id="KW-0813">Transport</keyword>
<evidence type="ECO:0000256" key="1">
    <source>
        <dbReference type="ARBA" id="ARBA00004429"/>
    </source>
</evidence>